<evidence type="ECO:0000259" key="8">
    <source>
        <dbReference type="PROSITE" id="PS51328"/>
    </source>
</evidence>
<organism evidence="9 10">
    <name type="scientific">Torulaspora globosa</name>
    <dbReference type="NCBI Taxonomy" id="48254"/>
    <lineage>
        <taxon>Eukaryota</taxon>
        <taxon>Fungi</taxon>
        <taxon>Dikarya</taxon>
        <taxon>Ascomycota</taxon>
        <taxon>Saccharomycotina</taxon>
        <taxon>Saccharomycetes</taxon>
        <taxon>Saccharomycetales</taxon>
        <taxon>Saccharomycetaceae</taxon>
        <taxon>Torulaspora</taxon>
    </lineage>
</organism>
<dbReference type="InterPro" id="IPR005052">
    <property type="entry name" value="Lectin_leg"/>
</dbReference>
<name>A0A7H9HQ66_9SACH</name>
<dbReference type="GO" id="GO:0005789">
    <property type="term" value="C:endoplasmic reticulum membrane"/>
    <property type="evidence" value="ECO:0007669"/>
    <property type="project" value="TreeGrafter"/>
</dbReference>
<dbReference type="GO" id="GO:0005793">
    <property type="term" value="C:endoplasmic reticulum-Golgi intermediate compartment"/>
    <property type="evidence" value="ECO:0007669"/>
    <property type="project" value="TreeGrafter"/>
</dbReference>
<dbReference type="GO" id="GO:0006888">
    <property type="term" value="P:endoplasmic reticulum to Golgi vesicle-mediated transport"/>
    <property type="evidence" value="ECO:0007669"/>
    <property type="project" value="TreeGrafter"/>
</dbReference>
<evidence type="ECO:0000256" key="6">
    <source>
        <dbReference type="SAM" id="Phobius"/>
    </source>
</evidence>
<keyword evidence="10" id="KW-1185">Reference proteome</keyword>
<dbReference type="CDD" id="cd06903">
    <property type="entry name" value="lectin_EMP46_EMP47"/>
    <property type="match status" value="1"/>
</dbReference>
<evidence type="ECO:0000256" key="3">
    <source>
        <dbReference type="ARBA" id="ARBA00022729"/>
    </source>
</evidence>
<sequence length="427" mass="48212">MRISRSNAAFAVVLASFAVAHPTGQLESAQLNEALSLPDLVSLSSVPKSWIAGESCTFEEGRILLTPQQGTKGSLWEKENYKLRDSFTLEWTFRSVNYEGKSEGGLAFWFLNPNEKSDLKDKTLYNGPAKFDGLQLLVDNNGPLSSTMRAQLNDGGDTFTAASIYDRTFASCLMGYQESPVPSTLRLTYDGNSDNLLKLQVNNKICFQTRKVRFPEGEYRIGVTADNANTAESFEILKMSIYDGPIEDSYIPNVNAMAQPRVLTKVIDKETGEEKLLEKEAYEIENDKVSNYELYKKLDRVEGKILANDINTIEHQLAELRRTQEELLKYVTQLAQVFKSSVQKSQTVADEDKNNYGDFLSLNEKLEKMLLDQEKIREMTKHASGGPHIDDIASKLAIWLFPLIAIMLVMAYYTFKIRQEIVKTKLL</sequence>
<keyword evidence="5 6" id="KW-0472">Membrane</keyword>
<dbReference type="EMBL" id="CP059268">
    <property type="protein sequence ID" value="QLQ79346.1"/>
    <property type="molecule type" value="Genomic_DNA"/>
</dbReference>
<feature type="transmembrane region" description="Helical" evidence="6">
    <location>
        <begin position="396"/>
        <end position="415"/>
    </location>
</feature>
<keyword evidence="3 7" id="KW-0732">Signal</keyword>
<evidence type="ECO:0000256" key="2">
    <source>
        <dbReference type="ARBA" id="ARBA00022692"/>
    </source>
</evidence>
<feature type="signal peptide" evidence="7">
    <location>
        <begin position="1"/>
        <end position="20"/>
    </location>
</feature>
<evidence type="ECO:0000313" key="9">
    <source>
        <dbReference type="EMBL" id="QLQ79346.1"/>
    </source>
</evidence>
<dbReference type="Proteomes" id="UP000510647">
    <property type="component" value="Chromosome 2"/>
</dbReference>
<dbReference type="AlphaFoldDB" id="A0A7H9HQ66"/>
<dbReference type="InterPro" id="IPR051136">
    <property type="entry name" value="Intracellular_Lectin-GPT"/>
</dbReference>
<dbReference type="PROSITE" id="PS51328">
    <property type="entry name" value="L_LECTIN_LIKE"/>
    <property type="match status" value="1"/>
</dbReference>
<dbReference type="Pfam" id="PF03388">
    <property type="entry name" value="Lectin_leg-like"/>
    <property type="match status" value="1"/>
</dbReference>
<protein>
    <recommendedName>
        <fullName evidence="8">L-type lectin-like domain-containing protein</fullName>
    </recommendedName>
</protein>
<dbReference type="GO" id="GO:0000139">
    <property type="term" value="C:Golgi membrane"/>
    <property type="evidence" value="ECO:0007669"/>
    <property type="project" value="TreeGrafter"/>
</dbReference>
<feature type="domain" description="L-type lectin-like" evidence="8">
    <location>
        <begin position="27"/>
        <end position="244"/>
    </location>
</feature>
<dbReference type="InterPro" id="IPR035661">
    <property type="entry name" value="EMP46/EMP47_N"/>
</dbReference>
<evidence type="ECO:0000256" key="7">
    <source>
        <dbReference type="SAM" id="SignalP"/>
    </source>
</evidence>
<evidence type="ECO:0000256" key="4">
    <source>
        <dbReference type="ARBA" id="ARBA00022989"/>
    </source>
</evidence>
<evidence type="ECO:0000256" key="1">
    <source>
        <dbReference type="ARBA" id="ARBA00004479"/>
    </source>
</evidence>
<reference evidence="9 10" key="1">
    <citation type="submission" date="2020-06" db="EMBL/GenBank/DDBJ databases">
        <title>The yeast mating-type switching endonuclease HO is a domesticated member of an unorthodox homing genetic element family.</title>
        <authorList>
            <person name="Coughlan A.Y."/>
            <person name="Lombardi L."/>
            <person name="Braun-Galleani S."/>
            <person name="Martos A.R."/>
            <person name="Galeote V."/>
            <person name="Bigey F."/>
            <person name="Dequin S."/>
            <person name="Byrne K.P."/>
            <person name="Wolfe K.H."/>
        </authorList>
    </citation>
    <scope>NUCLEOTIDE SEQUENCE [LARGE SCALE GENOMIC DNA]</scope>
    <source>
        <strain evidence="9 10">CBS2947</strain>
    </source>
</reference>
<dbReference type="GO" id="GO:0005537">
    <property type="term" value="F:D-mannose binding"/>
    <property type="evidence" value="ECO:0007669"/>
    <property type="project" value="TreeGrafter"/>
</dbReference>
<dbReference type="PANTHER" id="PTHR12223:SF28">
    <property type="entry name" value="LECTIN, MANNOSE BINDING 1 LIKE"/>
    <property type="match status" value="1"/>
</dbReference>
<dbReference type="PANTHER" id="PTHR12223">
    <property type="entry name" value="VESICULAR MANNOSE-BINDING LECTIN"/>
    <property type="match status" value="1"/>
</dbReference>
<gene>
    <name evidence="9" type="ORF">HG537_0B06940</name>
</gene>
<dbReference type="InterPro" id="IPR013320">
    <property type="entry name" value="ConA-like_dom_sf"/>
</dbReference>
<proteinExistence type="predicted"/>
<feature type="chain" id="PRO_5028942776" description="L-type lectin-like domain-containing protein" evidence="7">
    <location>
        <begin position="21"/>
        <end position="427"/>
    </location>
</feature>
<evidence type="ECO:0000256" key="5">
    <source>
        <dbReference type="ARBA" id="ARBA00023136"/>
    </source>
</evidence>
<accession>A0A7H9HQ66</accession>
<dbReference type="Gene3D" id="2.60.120.200">
    <property type="match status" value="1"/>
</dbReference>
<keyword evidence="2 6" id="KW-0812">Transmembrane</keyword>
<dbReference type="OrthoDB" id="10265193at2759"/>
<keyword evidence="4 6" id="KW-1133">Transmembrane helix</keyword>
<dbReference type="SUPFAM" id="SSF49899">
    <property type="entry name" value="Concanavalin A-like lectins/glucanases"/>
    <property type="match status" value="1"/>
</dbReference>
<dbReference type="GO" id="GO:0030134">
    <property type="term" value="C:COPII-coated ER to Golgi transport vesicle"/>
    <property type="evidence" value="ECO:0007669"/>
    <property type="project" value="TreeGrafter"/>
</dbReference>
<evidence type="ECO:0000313" key="10">
    <source>
        <dbReference type="Proteomes" id="UP000510647"/>
    </source>
</evidence>
<comment type="subcellular location">
    <subcellularLocation>
        <location evidence="1">Membrane</location>
        <topology evidence="1">Single-pass type I membrane protein</topology>
    </subcellularLocation>
</comment>